<comment type="catalytic activity">
    <reaction evidence="7">
        <text>diphthine methyl ester-[translation elongation factor 2] + H2O = diphthine-[translation elongation factor 2] + methanol + H(+)</text>
        <dbReference type="Rhea" id="RHEA:42656"/>
        <dbReference type="Rhea" id="RHEA-COMP:10172"/>
        <dbReference type="Rhea" id="RHEA-COMP:10173"/>
        <dbReference type="ChEBI" id="CHEBI:15377"/>
        <dbReference type="ChEBI" id="CHEBI:15378"/>
        <dbReference type="ChEBI" id="CHEBI:17790"/>
        <dbReference type="ChEBI" id="CHEBI:79005"/>
        <dbReference type="ChEBI" id="CHEBI:82696"/>
        <dbReference type="EC" id="3.1.1.97"/>
    </reaction>
</comment>
<dbReference type="SUPFAM" id="SSF50978">
    <property type="entry name" value="WD40 repeat-like"/>
    <property type="match status" value="1"/>
</dbReference>
<proteinExistence type="inferred from homology"/>
<evidence type="ECO:0000256" key="1">
    <source>
        <dbReference type="ARBA" id="ARBA00005156"/>
    </source>
</evidence>
<dbReference type="EMBL" id="KI966416">
    <property type="protein sequence ID" value="EWC46646.1"/>
    <property type="molecule type" value="Genomic_DNA"/>
</dbReference>
<dbReference type="GO" id="GO:0017183">
    <property type="term" value="P:protein histidyl modification to diphthamide"/>
    <property type="evidence" value="ECO:0007669"/>
    <property type="project" value="TreeGrafter"/>
</dbReference>
<feature type="compositionally biased region" description="Low complexity" evidence="8">
    <location>
        <begin position="41"/>
        <end position="52"/>
    </location>
</feature>
<keyword evidence="2" id="KW-0853">WD repeat</keyword>
<dbReference type="InterPro" id="IPR036322">
    <property type="entry name" value="WD40_repeat_dom_sf"/>
</dbReference>
<protein>
    <recommendedName>
        <fullName evidence="6">methylated diphthine methylhydrolase</fullName>
        <ecNumber evidence="6">3.1.1.97</ecNumber>
    </recommendedName>
</protein>
<comment type="similarity">
    <text evidence="5">Belongs to the DPH7 family.</text>
</comment>
<comment type="pathway">
    <text evidence="1">Protein modification; peptidyl-diphthamide biosynthesis.</text>
</comment>
<dbReference type="HOGENOM" id="CLU_036100_1_0_1"/>
<evidence type="ECO:0000256" key="7">
    <source>
        <dbReference type="ARBA" id="ARBA00047551"/>
    </source>
</evidence>
<keyword evidence="3" id="KW-0677">Repeat</keyword>
<accession>W7HRH9</accession>
<evidence type="ECO:0000256" key="3">
    <source>
        <dbReference type="ARBA" id="ARBA00022737"/>
    </source>
</evidence>
<evidence type="ECO:0000256" key="2">
    <source>
        <dbReference type="ARBA" id="ARBA00022574"/>
    </source>
</evidence>
<dbReference type="InterPro" id="IPR015943">
    <property type="entry name" value="WD40/YVTN_repeat-like_dom_sf"/>
</dbReference>
<evidence type="ECO:0000256" key="8">
    <source>
        <dbReference type="SAM" id="MobiDB-lite"/>
    </source>
</evidence>
<dbReference type="Pfam" id="PF00400">
    <property type="entry name" value="WD40"/>
    <property type="match status" value="1"/>
</dbReference>
<evidence type="ECO:0000313" key="9">
    <source>
        <dbReference type="EMBL" id="EWC46646.1"/>
    </source>
</evidence>
<dbReference type="InterPro" id="IPR001680">
    <property type="entry name" value="WD40_rpt"/>
</dbReference>
<dbReference type="Gene3D" id="2.130.10.10">
    <property type="entry name" value="YVTN repeat-like/Quinoprotein amine dehydrogenase"/>
    <property type="match status" value="1"/>
</dbReference>
<keyword evidence="10" id="KW-1185">Reference proteome</keyword>
<evidence type="ECO:0000256" key="4">
    <source>
        <dbReference type="ARBA" id="ARBA00022801"/>
    </source>
</evidence>
<dbReference type="PANTHER" id="PTHR46042:SF1">
    <property type="entry name" value="DIPHTHINE METHYLTRANSFERASE"/>
    <property type="match status" value="1"/>
</dbReference>
<organism evidence="9 10">
    <name type="scientific">Drechslerella stenobrocha 248</name>
    <dbReference type="NCBI Taxonomy" id="1043628"/>
    <lineage>
        <taxon>Eukaryota</taxon>
        <taxon>Fungi</taxon>
        <taxon>Dikarya</taxon>
        <taxon>Ascomycota</taxon>
        <taxon>Pezizomycotina</taxon>
        <taxon>Orbiliomycetes</taxon>
        <taxon>Orbiliales</taxon>
        <taxon>Orbiliaceae</taxon>
        <taxon>Drechslerella</taxon>
    </lineage>
</organism>
<gene>
    <name evidence="9" type="ORF">DRE_04133</name>
</gene>
<evidence type="ECO:0000256" key="5">
    <source>
        <dbReference type="ARBA" id="ARBA00038092"/>
    </source>
</evidence>
<feature type="region of interest" description="Disordered" evidence="8">
    <location>
        <begin position="29"/>
        <end position="60"/>
    </location>
</feature>
<reference evidence="9 10" key="1">
    <citation type="submission" date="2013-05" db="EMBL/GenBank/DDBJ databases">
        <title>Drechslerella stenobrocha genome reveals carnivorous origination and mechanical trapping mechanism of predatory fungi.</title>
        <authorList>
            <person name="Liu X."/>
            <person name="Zhang W."/>
            <person name="Liu K."/>
        </authorList>
    </citation>
    <scope>NUCLEOTIDE SEQUENCE [LARGE SCALE GENOMIC DNA]</scope>
    <source>
        <strain evidence="9 10">248</strain>
    </source>
</reference>
<evidence type="ECO:0000256" key="6">
    <source>
        <dbReference type="ARBA" id="ARBA00039131"/>
    </source>
</evidence>
<keyword evidence="4" id="KW-0378">Hydrolase</keyword>
<evidence type="ECO:0000313" key="10">
    <source>
        <dbReference type="Proteomes" id="UP000024837"/>
    </source>
</evidence>
<dbReference type="Proteomes" id="UP000024837">
    <property type="component" value="Unassembled WGS sequence"/>
</dbReference>
<dbReference type="OrthoDB" id="1930760at2759"/>
<dbReference type="AlphaFoldDB" id="W7HRH9"/>
<dbReference type="GO" id="GO:0061685">
    <property type="term" value="F:diphthine methylesterase activity"/>
    <property type="evidence" value="ECO:0007669"/>
    <property type="project" value="UniProtKB-EC"/>
</dbReference>
<dbReference type="EC" id="3.1.1.97" evidence="6"/>
<dbReference type="GO" id="GO:0005737">
    <property type="term" value="C:cytoplasm"/>
    <property type="evidence" value="ECO:0007669"/>
    <property type="project" value="TreeGrafter"/>
</dbReference>
<dbReference type="PANTHER" id="PTHR46042">
    <property type="entry name" value="DIPHTHINE METHYLTRANSFERASE"/>
    <property type="match status" value="1"/>
</dbReference>
<dbReference type="SMART" id="SM00320">
    <property type="entry name" value="WD40"/>
    <property type="match status" value="4"/>
</dbReference>
<sequence length="462" mass="49505">MLRATTSLYTDFLDAPPAACVSVPFHECPSGRSSRADRDASGTASSGARGAGPQDLGSGGSAASARALLVTGTYTLDKETSRRHGSLLLHEAILPRAAKGTLLVDPGPDNAVQLFVWSQLFSCVLAVKLHDVVPLPSGSVLDIRLLPSSIDPCFPSGSNFVVASSTGQIFVYAVSTESTPSLQPISDHKVTDESTLILSLAVCPTDGLLLAATTSLSTILLLRFADKSFRALEVVAEIENVHNSIEAWTSAFSIDSRSLYSGGDDSSFAIWDVSQALSPDSDLAADESPVFPQTYRNRKIHTAGVTAILPVTVGGREYVFTGSYDQRVRVYSPTANRWLEVECDLGGGVWRLEKLPDGVLQCGSECNTVNGSIEAVWVLASCMHAGCRVFKADLVVNSNDERVEIQLVGSMTEHESMNYASAWVGRCDINGKNLQTFLSTSFYDQRVCCWGIRNQPSHTPST</sequence>
<name>W7HRH9_9PEZI</name>
<dbReference type="InterPro" id="IPR052415">
    <property type="entry name" value="Diphthine_MTase"/>
</dbReference>